<dbReference type="InterPro" id="IPR000627">
    <property type="entry name" value="Intradiol_dOase_C"/>
</dbReference>
<dbReference type="InterPro" id="IPR007535">
    <property type="entry name" value="Catechol_dOase_N"/>
</dbReference>
<dbReference type="InterPro" id="IPR015889">
    <property type="entry name" value="Intradiol_dOase_core"/>
</dbReference>
<proteinExistence type="inferred from homology"/>
<keyword evidence="4 8" id="KW-0223">Dioxygenase</keyword>
<evidence type="ECO:0000256" key="5">
    <source>
        <dbReference type="ARBA" id="ARBA00023002"/>
    </source>
</evidence>
<feature type="domain" description="Intradiol ring-cleavage dioxygenases" evidence="7">
    <location>
        <begin position="129"/>
        <end position="157"/>
    </location>
</feature>
<comment type="cofactor">
    <cofactor evidence="1">
        <name>Fe(3+)</name>
        <dbReference type="ChEBI" id="CHEBI:29034"/>
    </cofactor>
</comment>
<evidence type="ECO:0000259" key="7">
    <source>
        <dbReference type="PROSITE" id="PS00083"/>
    </source>
</evidence>
<dbReference type="PANTHER" id="PTHR33711:SF7">
    <property type="entry name" value="INTRADIOL RING-CLEAVAGE DIOXYGENASES DOMAIN-CONTAINING PROTEIN-RELATED"/>
    <property type="match status" value="1"/>
</dbReference>
<gene>
    <name evidence="8" type="ORF">HND93_26150</name>
</gene>
<evidence type="ECO:0000256" key="2">
    <source>
        <dbReference type="ARBA" id="ARBA00007825"/>
    </source>
</evidence>
<dbReference type="InterPro" id="IPR039390">
    <property type="entry name" value="1_2-HQD/HQD"/>
</dbReference>
<accession>A0ABX2TFU2</accession>
<dbReference type="GO" id="GO:0051213">
    <property type="term" value="F:dioxygenase activity"/>
    <property type="evidence" value="ECO:0007669"/>
    <property type="project" value="UniProtKB-KW"/>
</dbReference>
<evidence type="ECO:0000256" key="6">
    <source>
        <dbReference type="ARBA" id="ARBA00023004"/>
    </source>
</evidence>
<dbReference type="Proteomes" id="UP000584642">
    <property type="component" value="Unassembled WGS sequence"/>
</dbReference>
<dbReference type="PANTHER" id="PTHR33711">
    <property type="entry name" value="DIOXYGENASE, PUTATIVE (AFU_ORTHOLOGUE AFUA_2G02910)-RELATED"/>
    <property type="match status" value="1"/>
</dbReference>
<keyword evidence="5" id="KW-0560">Oxidoreductase</keyword>
<reference evidence="8 9" key="1">
    <citation type="submission" date="2020-05" db="EMBL/GenBank/DDBJ databases">
        <title>Azospirillum oleiclasticum sp. nov, a nitrogen-fixing and heavy crude oil-emulsifying bacterium isolated from the crude oil of Yumen Oilfield.</title>
        <authorList>
            <person name="Wu D."/>
            <person name="Cai M."/>
            <person name="Zhang X."/>
        </authorList>
    </citation>
    <scope>NUCLEOTIDE SEQUENCE [LARGE SCALE GENOMIC DNA]</scope>
    <source>
        <strain evidence="8 9">ROY-1-1-2</strain>
    </source>
</reference>
<dbReference type="Pfam" id="PF04444">
    <property type="entry name" value="Dioxygenase_N"/>
    <property type="match status" value="1"/>
</dbReference>
<evidence type="ECO:0000313" key="9">
    <source>
        <dbReference type="Proteomes" id="UP000584642"/>
    </source>
</evidence>
<dbReference type="PROSITE" id="PS00083">
    <property type="entry name" value="INTRADIOL_DIOXYGENAS"/>
    <property type="match status" value="1"/>
</dbReference>
<comment type="caution">
    <text evidence="8">The sequence shown here is derived from an EMBL/GenBank/DDBJ whole genome shotgun (WGS) entry which is preliminary data.</text>
</comment>
<keyword evidence="6" id="KW-0408">Iron</keyword>
<evidence type="ECO:0000256" key="3">
    <source>
        <dbReference type="ARBA" id="ARBA00022723"/>
    </source>
</evidence>
<sequence length="296" mass="31955">MRNFSETTITGAVLQRLQATPDPRVRHISEALVRHLHAFVREIEPTQEEWSAAIGFLTRTGHLCTQTRQEFILLSDALGVSMLVDAINHRKPAGATETTVLGPFYVEGPREFADGADISGGMTGTPMLVRGMVAGTDGRPLRGAVLDVWHADEGGFYDVQHAPEARAGRGRLLTDAEGRFRFWSVRPSSYPIPHDGTVGAMLAAQGRHPYRPAHVHFIVTAAGFEPLVTHLFIAGDPYLDSDVVFGVKDSIIVDLVDHPPGTAPDGRVVPEAYVELSYDFRLAPAGPCPAPPGGPA</sequence>
<dbReference type="Gene3D" id="2.60.130.10">
    <property type="entry name" value="Aromatic compound dioxygenase"/>
    <property type="match status" value="1"/>
</dbReference>
<evidence type="ECO:0000313" key="8">
    <source>
        <dbReference type="EMBL" id="NYZ23205.1"/>
    </source>
</evidence>
<keyword evidence="9" id="KW-1185">Reference proteome</keyword>
<dbReference type="Pfam" id="PF00775">
    <property type="entry name" value="Dioxygenase_C"/>
    <property type="match status" value="1"/>
</dbReference>
<evidence type="ECO:0000256" key="1">
    <source>
        <dbReference type="ARBA" id="ARBA00001965"/>
    </source>
</evidence>
<dbReference type="InterPro" id="IPR050770">
    <property type="entry name" value="Intradiol_RC_Dioxygenase"/>
</dbReference>
<dbReference type="SUPFAM" id="SSF49482">
    <property type="entry name" value="Aromatic compound dioxygenase"/>
    <property type="match status" value="1"/>
</dbReference>
<dbReference type="CDD" id="cd03461">
    <property type="entry name" value="1_2-HQD"/>
    <property type="match status" value="1"/>
</dbReference>
<evidence type="ECO:0000256" key="4">
    <source>
        <dbReference type="ARBA" id="ARBA00022964"/>
    </source>
</evidence>
<protein>
    <submittedName>
        <fullName evidence="8">Intradiol ring-cleavage dioxygenase</fullName>
    </submittedName>
</protein>
<organism evidence="8 9">
    <name type="scientific">Azospirillum oleiclasticum</name>
    <dbReference type="NCBI Taxonomy" id="2735135"/>
    <lineage>
        <taxon>Bacteria</taxon>
        <taxon>Pseudomonadati</taxon>
        <taxon>Pseudomonadota</taxon>
        <taxon>Alphaproteobacteria</taxon>
        <taxon>Rhodospirillales</taxon>
        <taxon>Azospirillaceae</taxon>
        <taxon>Azospirillum</taxon>
    </lineage>
</organism>
<dbReference type="RefSeq" id="WP_180284980.1">
    <property type="nucleotide sequence ID" value="NZ_JABFDB010000025.1"/>
</dbReference>
<dbReference type="EMBL" id="JABFDB010000025">
    <property type="protein sequence ID" value="NYZ23205.1"/>
    <property type="molecule type" value="Genomic_DNA"/>
</dbReference>
<comment type="similarity">
    <text evidence="2">Belongs to the intradiol ring-cleavage dioxygenase family.</text>
</comment>
<name>A0ABX2TFU2_9PROT</name>
<keyword evidence="3" id="KW-0479">Metal-binding</keyword>